<reference evidence="1" key="1">
    <citation type="submission" date="2018-05" db="EMBL/GenBank/DDBJ databases">
        <authorList>
            <person name="Lanie J.A."/>
            <person name="Ng W.-L."/>
            <person name="Kazmierczak K.M."/>
            <person name="Andrzejewski T.M."/>
            <person name="Davidsen T.M."/>
            <person name="Wayne K.J."/>
            <person name="Tettelin H."/>
            <person name="Glass J.I."/>
            <person name="Rusch D."/>
            <person name="Podicherti R."/>
            <person name="Tsui H.-C.T."/>
            <person name="Winkler M.E."/>
        </authorList>
    </citation>
    <scope>NUCLEOTIDE SEQUENCE</scope>
</reference>
<protein>
    <recommendedName>
        <fullName evidence="2">Baseplate protein</fullName>
    </recommendedName>
</protein>
<dbReference type="EMBL" id="UINC01085170">
    <property type="protein sequence ID" value="SVC32464.1"/>
    <property type="molecule type" value="Genomic_DNA"/>
</dbReference>
<organism evidence="1">
    <name type="scientific">marine metagenome</name>
    <dbReference type="NCBI Taxonomy" id="408172"/>
    <lineage>
        <taxon>unclassified sequences</taxon>
        <taxon>metagenomes</taxon>
        <taxon>ecological metagenomes</taxon>
    </lineage>
</organism>
<name>A0A382L699_9ZZZZ</name>
<evidence type="ECO:0008006" key="2">
    <source>
        <dbReference type="Google" id="ProtNLM"/>
    </source>
</evidence>
<accession>A0A382L699</accession>
<sequence length="44" mass="5547">MHNHHWSITELDNMMPWERDIYLMKLEEQLKEEKRRAEAEKHRG</sequence>
<evidence type="ECO:0000313" key="1">
    <source>
        <dbReference type="EMBL" id="SVC32464.1"/>
    </source>
</evidence>
<proteinExistence type="predicted"/>
<gene>
    <name evidence="1" type="ORF">METZ01_LOCUS285318</name>
</gene>
<dbReference type="AlphaFoldDB" id="A0A382L699"/>